<reference evidence="3 4" key="1">
    <citation type="submission" date="2022-10" db="EMBL/GenBank/DDBJ databases">
        <title>Janthinobacterium sp. hw3 Genome sequencing.</title>
        <authorList>
            <person name="Park S."/>
        </authorList>
    </citation>
    <scope>NUCLEOTIDE SEQUENCE [LARGE SCALE GENOMIC DNA]</scope>
    <source>
        <strain evidence="4">hw3</strain>
    </source>
</reference>
<feature type="domain" description="Gfo/Idh/MocA-like oxidoreductase N-terminal" evidence="2">
    <location>
        <begin position="12"/>
        <end position="133"/>
    </location>
</feature>
<organism evidence="3 4">
    <name type="scientific">Janthinobacterium fluminis</name>
    <dbReference type="NCBI Taxonomy" id="2987524"/>
    <lineage>
        <taxon>Bacteria</taxon>
        <taxon>Pseudomonadati</taxon>
        <taxon>Pseudomonadota</taxon>
        <taxon>Betaproteobacteria</taxon>
        <taxon>Burkholderiales</taxon>
        <taxon>Oxalobacteraceae</taxon>
        <taxon>Janthinobacterium</taxon>
    </lineage>
</organism>
<gene>
    <name evidence="3" type="ORF">OIK44_14950</name>
</gene>
<keyword evidence="4" id="KW-1185">Reference proteome</keyword>
<dbReference type="Proteomes" id="UP001221208">
    <property type="component" value="Unassembled WGS sequence"/>
</dbReference>
<dbReference type="InterPro" id="IPR000683">
    <property type="entry name" value="Gfo/Idh/MocA-like_OxRdtase_N"/>
</dbReference>
<dbReference type="RefSeq" id="WP_273671716.1">
    <property type="nucleotide sequence ID" value="NZ_JAQQXR010000005.1"/>
</dbReference>
<dbReference type="Pfam" id="PF01408">
    <property type="entry name" value="GFO_IDH_MocA"/>
    <property type="match status" value="1"/>
</dbReference>
<protein>
    <submittedName>
        <fullName evidence="3">Gfo/Idh/MocA family oxidoreductase</fullName>
    </submittedName>
</protein>
<dbReference type="PANTHER" id="PTHR43818:SF11">
    <property type="entry name" value="BCDNA.GH03377"/>
    <property type="match status" value="1"/>
</dbReference>
<dbReference type="Gene3D" id="3.30.360.10">
    <property type="entry name" value="Dihydrodipicolinate Reductase, domain 2"/>
    <property type="match status" value="1"/>
</dbReference>
<dbReference type="EMBL" id="JAQQXR010000005">
    <property type="protein sequence ID" value="MDC8758878.1"/>
    <property type="molecule type" value="Genomic_DNA"/>
</dbReference>
<evidence type="ECO:0000256" key="1">
    <source>
        <dbReference type="ARBA" id="ARBA00023002"/>
    </source>
</evidence>
<evidence type="ECO:0000313" key="3">
    <source>
        <dbReference type="EMBL" id="MDC8758878.1"/>
    </source>
</evidence>
<dbReference type="PANTHER" id="PTHR43818">
    <property type="entry name" value="BCDNA.GH03377"/>
    <property type="match status" value="1"/>
</dbReference>
<dbReference type="SUPFAM" id="SSF51735">
    <property type="entry name" value="NAD(P)-binding Rossmann-fold domains"/>
    <property type="match status" value="1"/>
</dbReference>
<dbReference type="InterPro" id="IPR036291">
    <property type="entry name" value="NAD(P)-bd_dom_sf"/>
</dbReference>
<accession>A0ABT5K3A5</accession>
<evidence type="ECO:0000259" key="2">
    <source>
        <dbReference type="Pfam" id="PF01408"/>
    </source>
</evidence>
<name>A0ABT5K3A5_9BURK</name>
<proteinExistence type="predicted"/>
<keyword evidence="1" id="KW-0560">Oxidoreductase</keyword>
<evidence type="ECO:0000313" key="4">
    <source>
        <dbReference type="Proteomes" id="UP001221208"/>
    </source>
</evidence>
<dbReference type="InterPro" id="IPR050463">
    <property type="entry name" value="Gfo/Idh/MocA_oxidrdct_glycsds"/>
</dbReference>
<dbReference type="Gene3D" id="3.40.50.720">
    <property type="entry name" value="NAD(P)-binding Rossmann-like Domain"/>
    <property type="match status" value="1"/>
</dbReference>
<sequence>MTTSNSPYASGLRVAVIGLGRMGVRHLQAAQQLGMQVCGVADTAAPALQMAQDGYGVAPAACFTDAYAMLEAVRPQALVIATTAPSHAPFVLAAAAQGVRHILCEKPMATSLADAEAMIAACRDAGAGLAVNHQMRFMPQYTRVKALIGSAELGPLSSILVAGSNFGLAMNASHYFEMFRYIGDSQVHGVQAWLDAAPLANPRGAQFDDRSGRLLARSDNGVSMFIDFSATAGWGLQVVYICRHGQIVVDELNGAMRVAYRQAEFRDLPTTRYGMPVDIQEHSIEPADTVAPTMQVWNALLDGGSYPDGADGAHALACLVAAHASHEAGGSEVRLADAALPRARQFNWA</sequence>
<comment type="caution">
    <text evidence="3">The sequence shown here is derived from an EMBL/GenBank/DDBJ whole genome shotgun (WGS) entry which is preliminary data.</text>
</comment>